<dbReference type="PROSITE" id="PS51060">
    <property type="entry name" value="PARP_ALPHA_HD"/>
    <property type="match status" value="1"/>
</dbReference>
<dbReference type="Pfam" id="PF05406">
    <property type="entry name" value="WGR"/>
    <property type="match status" value="1"/>
</dbReference>
<dbReference type="GO" id="GO:0005730">
    <property type="term" value="C:nucleolus"/>
    <property type="evidence" value="ECO:0000318"/>
    <property type="project" value="GO_Central"/>
</dbReference>
<sequence length="646" mass="73588">MSSGLTVVKLREALRKRNLDATGLKADLVARLDDAIAAEAPTTKKSPTKKRAAKRKGEEEDEDDGDDAPPAPKRSKADEVKRMTVVDLRAALSERQLATTGRKNDLVERLIAALESDVDKGNANGTSARGKEKEGKKEREEEAKMVKAYKKGRAVLDEVLADHIKSSCHVLEEGDDVYDAMLNQTNVGENNNKYYKLQRYMAESDDNSQYFAWFRWGRVGYKGQNQLHNLPREGAKREFEKKFYQKTRNNWRDRSRFVSHPQKYTLLEMDYEEEDAAKQKKDVVPPMKKQVQSKLDSRVAQFVSLICDLKMMRQQMVEIGYDARKMPLGKLSKATILKGYQTLKSIQGVLESRGPPQTLLDLSSEFYTLIPHDFGFQNIRQQTINTIEKLKKKIEMVEALGEIAIAAQVLEEDDEEDDPAFAHYKRLKCKLEPLDQSGEEFKMIQEYLKNTHGQTHRSYDLILQDVFKVQRDEEDAGFRSFSQTPNRMLLWHGSRLTNWTGILSQGLRIAPPEAPSTGYMFGKGVYFADMVSKSANYCFTTSQNPRGVLLLCEVALGQMNELYQADYNANRLPPGKLSTKGLGRSVPNSSQFKTLPDGVVVPLGKPVKSPNSNTSLEYNEYIVYDTKQIRMRYVLQVDFQYKLGRY</sequence>
<evidence type="ECO:0000256" key="3">
    <source>
        <dbReference type="ARBA" id="ARBA00004123"/>
    </source>
</evidence>
<evidence type="ECO:0000259" key="20">
    <source>
        <dbReference type="PROSITE" id="PS50800"/>
    </source>
</evidence>
<dbReference type="GO" id="GO:0140806">
    <property type="term" value="F:NAD+-protein-aspartate ADP-ribosyltransferase activity"/>
    <property type="evidence" value="ECO:0007669"/>
    <property type="project" value="RHEA"/>
</dbReference>
<evidence type="ECO:0000256" key="8">
    <source>
        <dbReference type="ARBA" id="ARBA00022737"/>
    </source>
</evidence>
<keyword evidence="11" id="KW-0862">Zinc</keyword>
<comment type="similarity">
    <text evidence="15">Belongs to the ARTD/PARP family.</text>
</comment>
<organism evidence="25">
    <name type="scientific">Selaginella moellendorffii</name>
    <name type="common">Spikemoss</name>
    <dbReference type="NCBI Taxonomy" id="88036"/>
    <lineage>
        <taxon>Eukaryota</taxon>
        <taxon>Viridiplantae</taxon>
        <taxon>Streptophyta</taxon>
        <taxon>Embryophyta</taxon>
        <taxon>Tracheophyta</taxon>
        <taxon>Lycopodiopsida</taxon>
        <taxon>Selaginellales</taxon>
        <taxon>Selaginellaceae</taxon>
        <taxon>Selaginella</taxon>
    </lineage>
</organism>
<dbReference type="PANTHER" id="PTHR10459:SF60">
    <property type="entry name" value="POLY [ADP-RIBOSE] POLYMERASE 2"/>
    <property type="match status" value="1"/>
</dbReference>
<feature type="compositionally biased region" description="Basic and acidic residues" evidence="19">
    <location>
        <begin position="129"/>
        <end position="143"/>
    </location>
</feature>
<dbReference type="InterPro" id="IPR036616">
    <property type="entry name" value="Poly(ADP-ribose)pol_reg_dom_sf"/>
</dbReference>
<name>D8R2J2_SELML</name>
<feature type="region of interest" description="Disordered" evidence="19">
    <location>
        <begin position="36"/>
        <end position="80"/>
    </location>
</feature>
<dbReference type="STRING" id="88036.D8R2J2"/>
<feature type="domain" description="SAP" evidence="20">
    <location>
        <begin position="2"/>
        <end position="36"/>
    </location>
</feature>
<dbReference type="GO" id="GO:0006302">
    <property type="term" value="P:double-strand break repair"/>
    <property type="evidence" value="ECO:0000318"/>
    <property type="project" value="GO_Central"/>
</dbReference>
<dbReference type="FunCoup" id="D8R2J2">
    <property type="interactions" value="2771"/>
</dbReference>
<evidence type="ECO:0000256" key="14">
    <source>
        <dbReference type="ARBA" id="ARBA00023242"/>
    </source>
</evidence>
<evidence type="ECO:0000259" key="23">
    <source>
        <dbReference type="PROSITE" id="PS51977"/>
    </source>
</evidence>
<comment type="catalytic activity">
    <reaction evidence="1">
        <text>L-aspartyl-[protein] + NAD(+) = 4-O-(ADP-D-ribosyl)-L-aspartyl-[protein] + nicotinamide</text>
        <dbReference type="Rhea" id="RHEA:54424"/>
        <dbReference type="Rhea" id="RHEA-COMP:9867"/>
        <dbReference type="Rhea" id="RHEA-COMP:13832"/>
        <dbReference type="ChEBI" id="CHEBI:17154"/>
        <dbReference type="ChEBI" id="CHEBI:29961"/>
        <dbReference type="ChEBI" id="CHEBI:57540"/>
        <dbReference type="ChEBI" id="CHEBI:138102"/>
    </reaction>
</comment>
<dbReference type="Gramene" id="EFJ33736">
    <property type="protein sequence ID" value="EFJ33736"/>
    <property type="gene ID" value="SELMODRAFT_83360"/>
</dbReference>
<evidence type="ECO:0000256" key="15">
    <source>
        <dbReference type="ARBA" id="ARBA00024347"/>
    </source>
</evidence>
<evidence type="ECO:0000256" key="13">
    <source>
        <dbReference type="ARBA" id="ARBA00023125"/>
    </source>
</evidence>
<evidence type="ECO:0000256" key="17">
    <source>
        <dbReference type="ARBA" id="ARBA00033987"/>
    </source>
</evidence>
<evidence type="ECO:0000256" key="2">
    <source>
        <dbReference type="ARBA" id="ARBA00000459"/>
    </source>
</evidence>
<dbReference type="PANTHER" id="PTHR10459">
    <property type="entry name" value="DNA LIGASE"/>
    <property type="match status" value="1"/>
</dbReference>
<dbReference type="Gene3D" id="3.90.228.10">
    <property type="match status" value="1"/>
</dbReference>
<dbReference type="GO" id="GO:0070212">
    <property type="term" value="P:protein poly-ADP-ribosylation"/>
    <property type="evidence" value="ECO:0007669"/>
    <property type="project" value="UniProtKB-ARBA"/>
</dbReference>
<dbReference type="InterPro" id="IPR004102">
    <property type="entry name" value="Poly(ADP-ribose)pol_reg_dom"/>
</dbReference>
<evidence type="ECO:0000256" key="16">
    <source>
        <dbReference type="ARBA" id="ARBA00024945"/>
    </source>
</evidence>
<dbReference type="PROSITE" id="PS50800">
    <property type="entry name" value="SAP"/>
    <property type="match status" value="2"/>
</dbReference>
<dbReference type="HOGENOM" id="CLU_004841_2_1_1"/>
<dbReference type="FunFam" id="1.20.142.10:FF:000001">
    <property type="entry name" value="Poly [ADP-ribose] polymerase"/>
    <property type="match status" value="1"/>
</dbReference>
<dbReference type="SMART" id="SM00513">
    <property type="entry name" value="SAP"/>
    <property type="match status" value="2"/>
</dbReference>
<dbReference type="eggNOG" id="KOG1037">
    <property type="taxonomic scope" value="Eukaryota"/>
</dbReference>
<dbReference type="Pfam" id="PF02877">
    <property type="entry name" value="PARP_reg"/>
    <property type="match status" value="1"/>
</dbReference>
<dbReference type="Gene3D" id="1.10.720.30">
    <property type="entry name" value="SAP domain"/>
    <property type="match status" value="2"/>
</dbReference>
<evidence type="ECO:0000256" key="7">
    <source>
        <dbReference type="ARBA" id="ARBA00022723"/>
    </source>
</evidence>
<dbReference type="KEGG" id="smo:SELMODRAFT_83360"/>
<keyword evidence="8" id="KW-0677">Repeat</keyword>
<dbReference type="Gene3D" id="1.20.142.10">
    <property type="entry name" value="Poly(ADP-ribose) polymerase, regulatory domain"/>
    <property type="match status" value="1"/>
</dbReference>
<dbReference type="SUPFAM" id="SSF56399">
    <property type="entry name" value="ADP-ribosylation"/>
    <property type="match status" value="1"/>
</dbReference>
<evidence type="ECO:0000256" key="11">
    <source>
        <dbReference type="ARBA" id="ARBA00022833"/>
    </source>
</evidence>
<evidence type="ECO:0000313" key="25">
    <source>
        <dbReference type="Proteomes" id="UP000001514"/>
    </source>
</evidence>
<dbReference type="InParanoid" id="D8R2J2"/>
<comment type="function">
    <text evidence="16">Involved in the base excision repair (BER) pathway, by catalyzing the poly(ADP-ribosyl)ation of a limited number of acceptor proteins involved in chromatin architecture and in DNA metabolism. This modification follows DNA damages and appears as an obligatory step in a detection/signaling pathway leading to the reparation of DNA strand breaks.</text>
</comment>
<feature type="domain" description="PARP alpha-helical" evidence="22">
    <location>
        <begin position="292"/>
        <end position="411"/>
    </location>
</feature>
<dbReference type="EC" id="2.4.2.-" evidence="18"/>
<protein>
    <recommendedName>
        <fullName evidence="18">Poly [ADP-ribose] polymerase</fullName>
        <shortName evidence="18">PARP</shortName>
        <ecNumber evidence="18">2.4.2.-</ecNumber>
    </recommendedName>
</protein>
<dbReference type="FunFam" id="3.90.228.10:FF:000002">
    <property type="entry name" value="Poly [ADP-ribose] polymerase"/>
    <property type="match status" value="1"/>
</dbReference>
<keyword evidence="13" id="KW-0238">DNA-binding</keyword>
<evidence type="ECO:0000256" key="6">
    <source>
        <dbReference type="ARBA" id="ARBA00022695"/>
    </source>
</evidence>
<dbReference type="GO" id="GO:0003950">
    <property type="term" value="F:NAD+ poly-ADP-ribosyltransferase activity"/>
    <property type="evidence" value="ECO:0000318"/>
    <property type="project" value="GO_Central"/>
</dbReference>
<keyword evidence="12 18" id="KW-0520">NAD</keyword>
<dbReference type="Pfam" id="PF00644">
    <property type="entry name" value="PARP"/>
    <property type="match status" value="1"/>
</dbReference>
<keyword evidence="7" id="KW-0479">Metal-binding</keyword>
<keyword evidence="10" id="KW-0863">Zinc-finger</keyword>
<accession>D8R2J2</accession>
<dbReference type="EMBL" id="GL377570">
    <property type="protein sequence ID" value="EFJ33736.1"/>
    <property type="molecule type" value="Genomic_DNA"/>
</dbReference>
<dbReference type="SMART" id="SM00773">
    <property type="entry name" value="WGR"/>
    <property type="match status" value="1"/>
</dbReference>
<keyword evidence="14" id="KW-0539">Nucleus</keyword>
<reference evidence="24 25" key="1">
    <citation type="journal article" date="2011" name="Science">
        <title>The Selaginella genome identifies genetic changes associated with the evolution of vascular plants.</title>
        <authorList>
            <person name="Banks J.A."/>
            <person name="Nishiyama T."/>
            <person name="Hasebe M."/>
            <person name="Bowman J.L."/>
            <person name="Gribskov M."/>
            <person name="dePamphilis C."/>
            <person name="Albert V.A."/>
            <person name="Aono N."/>
            <person name="Aoyama T."/>
            <person name="Ambrose B.A."/>
            <person name="Ashton N.W."/>
            <person name="Axtell M.J."/>
            <person name="Barker E."/>
            <person name="Barker M.S."/>
            <person name="Bennetzen J.L."/>
            <person name="Bonawitz N.D."/>
            <person name="Chapple C."/>
            <person name="Cheng C."/>
            <person name="Correa L.G."/>
            <person name="Dacre M."/>
            <person name="DeBarry J."/>
            <person name="Dreyer I."/>
            <person name="Elias M."/>
            <person name="Engstrom E.M."/>
            <person name="Estelle M."/>
            <person name="Feng L."/>
            <person name="Finet C."/>
            <person name="Floyd S.K."/>
            <person name="Frommer W.B."/>
            <person name="Fujita T."/>
            <person name="Gramzow L."/>
            <person name="Gutensohn M."/>
            <person name="Harholt J."/>
            <person name="Hattori M."/>
            <person name="Heyl A."/>
            <person name="Hirai T."/>
            <person name="Hiwatashi Y."/>
            <person name="Ishikawa M."/>
            <person name="Iwata M."/>
            <person name="Karol K.G."/>
            <person name="Koehler B."/>
            <person name="Kolukisaoglu U."/>
            <person name="Kubo M."/>
            <person name="Kurata T."/>
            <person name="Lalonde S."/>
            <person name="Li K."/>
            <person name="Li Y."/>
            <person name="Litt A."/>
            <person name="Lyons E."/>
            <person name="Manning G."/>
            <person name="Maruyama T."/>
            <person name="Michael T.P."/>
            <person name="Mikami K."/>
            <person name="Miyazaki S."/>
            <person name="Morinaga S."/>
            <person name="Murata T."/>
            <person name="Mueller-Roeber B."/>
            <person name="Nelson D.R."/>
            <person name="Obara M."/>
            <person name="Oguri Y."/>
            <person name="Olmstead R.G."/>
            <person name="Onodera N."/>
            <person name="Petersen B.L."/>
            <person name="Pils B."/>
            <person name="Prigge M."/>
            <person name="Rensing S.A."/>
            <person name="Riano-Pachon D.M."/>
            <person name="Roberts A.W."/>
            <person name="Sato Y."/>
            <person name="Scheller H.V."/>
            <person name="Schulz B."/>
            <person name="Schulz C."/>
            <person name="Shakirov E.V."/>
            <person name="Shibagaki N."/>
            <person name="Shinohara N."/>
            <person name="Shippen D.E."/>
            <person name="Soerensen I."/>
            <person name="Sotooka R."/>
            <person name="Sugimoto N."/>
            <person name="Sugita M."/>
            <person name="Sumikawa N."/>
            <person name="Tanurdzic M."/>
            <person name="Theissen G."/>
            <person name="Ulvskov P."/>
            <person name="Wakazuki S."/>
            <person name="Weng J.K."/>
            <person name="Willats W.W."/>
            <person name="Wipf D."/>
            <person name="Wolf P.G."/>
            <person name="Yang L."/>
            <person name="Zimmer A.D."/>
            <person name="Zhu Q."/>
            <person name="Mitros T."/>
            <person name="Hellsten U."/>
            <person name="Loque D."/>
            <person name="Otillar R."/>
            <person name="Salamov A."/>
            <person name="Schmutz J."/>
            <person name="Shapiro H."/>
            <person name="Lindquist E."/>
            <person name="Lucas S."/>
            <person name="Rokhsar D."/>
            <person name="Grigoriev I.V."/>
        </authorList>
    </citation>
    <scope>NUCLEOTIDE SEQUENCE [LARGE SCALE GENOMIC DNA]</scope>
</reference>
<dbReference type="SUPFAM" id="SSF68906">
    <property type="entry name" value="SAP domain"/>
    <property type="match status" value="2"/>
</dbReference>
<dbReference type="CDD" id="cd01437">
    <property type="entry name" value="parp_like"/>
    <property type="match status" value="1"/>
</dbReference>
<dbReference type="AlphaFoldDB" id="D8R2J2"/>
<dbReference type="InterPro" id="IPR003034">
    <property type="entry name" value="SAP_dom"/>
</dbReference>
<dbReference type="GO" id="GO:0008270">
    <property type="term" value="F:zinc ion binding"/>
    <property type="evidence" value="ECO:0007669"/>
    <property type="project" value="UniProtKB-KW"/>
</dbReference>
<feature type="domain" description="SAP" evidence="20">
    <location>
        <begin position="80"/>
        <end position="114"/>
    </location>
</feature>
<evidence type="ECO:0000313" key="24">
    <source>
        <dbReference type="EMBL" id="EFJ33736.1"/>
    </source>
</evidence>
<dbReference type="OMA" id="NRRILWH"/>
<keyword evidence="25" id="KW-1185">Reference proteome</keyword>
<comment type="subcellular location">
    <subcellularLocation>
        <location evidence="3">Nucleus</location>
    </subcellularLocation>
</comment>
<evidence type="ECO:0000256" key="10">
    <source>
        <dbReference type="ARBA" id="ARBA00022771"/>
    </source>
</evidence>
<evidence type="ECO:0000256" key="1">
    <source>
        <dbReference type="ARBA" id="ARBA00000438"/>
    </source>
</evidence>
<keyword evidence="4 18" id="KW-0328">Glycosyltransferase</keyword>
<feature type="domain" description="WGR" evidence="23">
    <location>
        <begin position="167"/>
        <end position="264"/>
    </location>
</feature>
<evidence type="ECO:0000256" key="18">
    <source>
        <dbReference type="RuleBase" id="RU362114"/>
    </source>
</evidence>
<evidence type="ECO:0000256" key="4">
    <source>
        <dbReference type="ARBA" id="ARBA00022676"/>
    </source>
</evidence>
<dbReference type="FunFam" id="2.20.140.10:FF:000001">
    <property type="entry name" value="Poly [ADP-ribose] polymerase"/>
    <property type="match status" value="1"/>
</dbReference>
<dbReference type="InterPro" id="IPR050800">
    <property type="entry name" value="ARTD/PARP"/>
</dbReference>
<feature type="region of interest" description="Disordered" evidence="19">
    <location>
        <begin position="119"/>
        <end position="143"/>
    </location>
</feature>
<dbReference type="Gene3D" id="2.20.140.10">
    <property type="entry name" value="WGR domain"/>
    <property type="match status" value="1"/>
</dbReference>
<dbReference type="InterPro" id="IPR012317">
    <property type="entry name" value="Poly(ADP-ribose)pol_cat_dom"/>
</dbReference>
<dbReference type="SUPFAM" id="SSF142921">
    <property type="entry name" value="WGR domain-like"/>
    <property type="match status" value="1"/>
</dbReference>
<dbReference type="InterPro" id="IPR008893">
    <property type="entry name" value="WGR_domain"/>
</dbReference>
<comment type="catalytic activity">
    <reaction evidence="2">
        <text>L-glutamyl-[protein] + NAD(+) = 5-O-(ADP-D-ribosyl)-L-glutamyl-[protein] + nicotinamide</text>
        <dbReference type="Rhea" id="RHEA:58224"/>
        <dbReference type="Rhea" id="RHEA-COMP:10208"/>
        <dbReference type="Rhea" id="RHEA-COMP:15089"/>
        <dbReference type="ChEBI" id="CHEBI:17154"/>
        <dbReference type="ChEBI" id="CHEBI:29973"/>
        <dbReference type="ChEBI" id="CHEBI:57540"/>
        <dbReference type="ChEBI" id="CHEBI:142540"/>
    </reaction>
</comment>
<evidence type="ECO:0000256" key="19">
    <source>
        <dbReference type="SAM" id="MobiDB-lite"/>
    </source>
</evidence>
<dbReference type="GO" id="GO:0003677">
    <property type="term" value="F:DNA binding"/>
    <property type="evidence" value="ECO:0007669"/>
    <property type="project" value="UniProtKB-KW"/>
</dbReference>
<dbReference type="InterPro" id="IPR036930">
    <property type="entry name" value="WGR_dom_sf"/>
</dbReference>
<keyword evidence="9" id="KW-0013">ADP-ribosylation</keyword>
<dbReference type="SUPFAM" id="SSF47587">
    <property type="entry name" value="Domain of poly(ADP-ribose) polymerase"/>
    <property type="match status" value="1"/>
</dbReference>
<gene>
    <name evidence="24" type="ORF">SELMODRAFT_83360</name>
</gene>
<dbReference type="PROSITE" id="PS51977">
    <property type="entry name" value="WGR"/>
    <property type="match status" value="1"/>
</dbReference>
<dbReference type="PROSITE" id="PS51059">
    <property type="entry name" value="PARP_CATALYTIC"/>
    <property type="match status" value="1"/>
</dbReference>
<proteinExistence type="inferred from homology"/>
<dbReference type="GO" id="GO:0016779">
    <property type="term" value="F:nucleotidyltransferase activity"/>
    <property type="evidence" value="ECO:0007669"/>
    <property type="project" value="UniProtKB-KW"/>
</dbReference>
<dbReference type="Proteomes" id="UP000001514">
    <property type="component" value="Unassembled WGS sequence"/>
</dbReference>
<dbReference type="Pfam" id="PF02037">
    <property type="entry name" value="SAP"/>
    <property type="match status" value="2"/>
</dbReference>
<feature type="domain" description="PARP catalytic" evidence="21">
    <location>
        <begin position="418"/>
        <end position="646"/>
    </location>
</feature>
<evidence type="ECO:0000256" key="5">
    <source>
        <dbReference type="ARBA" id="ARBA00022679"/>
    </source>
</evidence>
<evidence type="ECO:0000256" key="12">
    <source>
        <dbReference type="ARBA" id="ARBA00023027"/>
    </source>
</evidence>
<dbReference type="InterPro" id="IPR036361">
    <property type="entry name" value="SAP_dom_sf"/>
</dbReference>
<dbReference type="CDD" id="cd08003">
    <property type="entry name" value="WGR_PARP2_like"/>
    <property type="match status" value="1"/>
</dbReference>
<evidence type="ECO:0000259" key="21">
    <source>
        <dbReference type="PROSITE" id="PS51059"/>
    </source>
</evidence>
<keyword evidence="5 18" id="KW-0808">Transferase</keyword>
<evidence type="ECO:0000259" key="22">
    <source>
        <dbReference type="PROSITE" id="PS51060"/>
    </source>
</evidence>
<dbReference type="GO" id="GO:0140807">
    <property type="term" value="F:NAD+-protein-glutamate ADP-ribosyltransferase activity"/>
    <property type="evidence" value="ECO:0007669"/>
    <property type="project" value="RHEA"/>
</dbReference>
<keyword evidence="6" id="KW-0548">Nucleotidyltransferase</keyword>
<evidence type="ECO:0000256" key="9">
    <source>
        <dbReference type="ARBA" id="ARBA00022765"/>
    </source>
</evidence>
<comment type="catalytic activity">
    <reaction evidence="17">
        <text>NAD(+) + (ADP-D-ribosyl)n-acceptor = nicotinamide + (ADP-D-ribosyl)n+1-acceptor + H(+).</text>
        <dbReference type="EC" id="2.4.2.30"/>
    </reaction>
</comment>